<proteinExistence type="predicted"/>
<feature type="compositionally biased region" description="Polar residues" evidence="1">
    <location>
        <begin position="51"/>
        <end position="66"/>
    </location>
</feature>
<protein>
    <submittedName>
        <fullName evidence="2">Uncharacterized protein</fullName>
    </submittedName>
</protein>
<reference evidence="2 3" key="1">
    <citation type="journal article" date="2016" name="Mol. Biol. Evol.">
        <title>Comparative Genomics of Early-Diverging Mushroom-Forming Fungi Provides Insights into the Origins of Lignocellulose Decay Capabilities.</title>
        <authorList>
            <person name="Nagy L.G."/>
            <person name="Riley R."/>
            <person name="Tritt A."/>
            <person name="Adam C."/>
            <person name="Daum C."/>
            <person name="Floudas D."/>
            <person name="Sun H."/>
            <person name="Yadav J.S."/>
            <person name="Pangilinan J."/>
            <person name="Larsson K.H."/>
            <person name="Matsuura K."/>
            <person name="Barry K."/>
            <person name="Labutti K."/>
            <person name="Kuo R."/>
            <person name="Ohm R.A."/>
            <person name="Bhattacharya S.S."/>
            <person name="Shirouzu T."/>
            <person name="Yoshinaga Y."/>
            <person name="Martin F.M."/>
            <person name="Grigoriev I.V."/>
            <person name="Hibbett D.S."/>
        </authorList>
    </citation>
    <scope>NUCLEOTIDE SEQUENCE [LARGE SCALE GENOMIC DNA]</scope>
    <source>
        <strain evidence="2 3">L-15889</strain>
    </source>
</reference>
<feature type="region of interest" description="Disordered" evidence="1">
    <location>
        <begin position="51"/>
        <end position="106"/>
    </location>
</feature>
<feature type="region of interest" description="Disordered" evidence="1">
    <location>
        <begin position="19"/>
        <end position="38"/>
    </location>
</feature>
<name>A0A165SLB5_9APHY</name>
<evidence type="ECO:0000313" key="3">
    <source>
        <dbReference type="Proteomes" id="UP000076727"/>
    </source>
</evidence>
<evidence type="ECO:0000256" key="1">
    <source>
        <dbReference type="SAM" id="MobiDB-lite"/>
    </source>
</evidence>
<dbReference type="OrthoDB" id="10415148at2759"/>
<dbReference type="Proteomes" id="UP000076727">
    <property type="component" value="Unassembled WGS sequence"/>
</dbReference>
<sequence>MTLYDDFVRALGFCCLCTQTTDDPKSRRRNRDRFNPLEEDVYEPPVLLNESLSGRVTQSQPNSVSIPSMRDHRLSGLPPYTPRPVPIAMPPAYHPGAASSPTSSQS</sequence>
<feature type="compositionally biased region" description="Pro residues" evidence="1">
    <location>
        <begin position="79"/>
        <end position="93"/>
    </location>
</feature>
<keyword evidence="3" id="KW-1185">Reference proteome</keyword>
<dbReference type="AlphaFoldDB" id="A0A165SLB5"/>
<evidence type="ECO:0000313" key="2">
    <source>
        <dbReference type="EMBL" id="KZT72166.1"/>
    </source>
</evidence>
<organism evidence="2 3">
    <name type="scientific">Daedalea quercina L-15889</name>
    <dbReference type="NCBI Taxonomy" id="1314783"/>
    <lineage>
        <taxon>Eukaryota</taxon>
        <taxon>Fungi</taxon>
        <taxon>Dikarya</taxon>
        <taxon>Basidiomycota</taxon>
        <taxon>Agaricomycotina</taxon>
        <taxon>Agaricomycetes</taxon>
        <taxon>Polyporales</taxon>
        <taxon>Fomitopsis</taxon>
    </lineage>
</organism>
<accession>A0A165SLB5</accession>
<dbReference type="EMBL" id="KV429042">
    <property type="protein sequence ID" value="KZT72166.1"/>
    <property type="molecule type" value="Genomic_DNA"/>
</dbReference>
<gene>
    <name evidence="2" type="ORF">DAEQUDRAFT_763280</name>
</gene>